<evidence type="ECO:0000313" key="2">
    <source>
        <dbReference type="EMBL" id="KAH0912140.1"/>
    </source>
</evidence>
<reference evidence="2 3" key="1">
    <citation type="submission" date="2021-05" db="EMBL/GenBank/DDBJ databases">
        <title>Genome Assembly of Synthetic Allotetraploid Brassica napus Reveals Homoeologous Exchanges between Subgenomes.</title>
        <authorList>
            <person name="Davis J.T."/>
        </authorList>
    </citation>
    <scope>NUCLEOTIDE SEQUENCE [LARGE SCALE GENOMIC DNA]</scope>
    <source>
        <strain evidence="3">cv. Da-Ae</strain>
        <tissue evidence="2">Seedling</tissue>
    </source>
</reference>
<comment type="caution">
    <text evidence="2">The sequence shown here is derived from an EMBL/GenBank/DDBJ whole genome shotgun (WGS) entry which is preliminary data.</text>
</comment>
<keyword evidence="1" id="KW-0732">Signal</keyword>
<dbReference type="Proteomes" id="UP000824890">
    <property type="component" value="Unassembled WGS sequence"/>
</dbReference>
<feature type="signal peptide" evidence="1">
    <location>
        <begin position="1"/>
        <end position="20"/>
    </location>
</feature>
<name>A0ABQ8C4Z0_BRANA</name>
<protein>
    <submittedName>
        <fullName evidence="2">Uncharacterized protein</fullName>
    </submittedName>
</protein>
<feature type="chain" id="PRO_5047244876" evidence="1">
    <location>
        <begin position="21"/>
        <end position="216"/>
    </location>
</feature>
<evidence type="ECO:0000313" key="3">
    <source>
        <dbReference type="Proteomes" id="UP000824890"/>
    </source>
</evidence>
<proteinExistence type="predicted"/>
<gene>
    <name evidence="2" type="ORF">HID58_035461</name>
</gene>
<organism evidence="2 3">
    <name type="scientific">Brassica napus</name>
    <name type="common">Rape</name>
    <dbReference type="NCBI Taxonomy" id="3708"/>
    <lineage>
        <taxon>Eukaryota</taxon>
        <taxon>Viridiplantae</taxon>
        <taxon>Streptophyta</taxon>
        <taxon>Embryophyta</taxon>
        <taxon>Tracheophyta</taxon>
        <taxon>Spermatophyta</taxon>
        <taxon>Magnoliopsida</taxon>
        <taxon>eudicotyledons</taxon>
        <taxon>Gunneridae</taxon>
        <taxon>Pentapetalae</taxon>
        <taxon>rosids</taxon>
        <taxon>malvids</taxon>
        <taxon>Brassicales</taxon>
        <taxon>Brassicaceae</taxon>
        <taxon>Brassiceae</taxon>
        <taxon>Brassica</taxon>
    </lineage>
</organism>
<dbReference type="EMBL" id="JAGKQM010000009">
    <property type="protein sequence ID" value="KAH0912140.1"/>
    <property type="molecule type" value="Genomic_DNA"/>
</dbReference>
<keyword evidence="3" id="KW-1185">Reference proteome</keyword>
<accession>A0ABQ8C4Z0</accession>
<feature type="non-terminal residue" evidence="2">
    <location>
        <position position="216"/>
    </location>
</feature>
<sequence length="216" mass="25612">MTRINQVLFFVCMLLDVCWDIVENTSDIHRNLTNGFKYIMEHEIQRGLTIHKLCKNFMILNTTEDALLHLEHRHIRAVLTLFYSEKENYYSIPRISPMVSNMLCSMKFNVKMKTNHISWTCESQVYILEIVCGFSSESGRRKYRKYVVARTSHEGKFGYGGYIVIFFEVMLVYKPTHSEKKNQHIFRNILFSSHKVFLTKVIDRAKEKIKIRSIKI</sequence>
<evidence type="ECO:0000256" key="1">
    <source>
        <dbReference type="SAM" id="SignalP"/>
    </source>
</evidence>